<accession>A0A6B0T4K2</accession>
<evidence type="ECO:0000313" key="1">
    <source>
        <dbReference type="EMBL" id="MXR50443.1"/>
    </source>
</evidence>
<dbReference type="AlphaFoldDB" id="A0A6B0T4K2"/>
<protein>
    <submittedName>
        <fullName evidence="1">Uncharacterized protein</fullName>
    </submittedName>
</protein>
<dbReference type="Proteomes" id="UP000466535">
    <property type="component" value="Unassembled WGS sequence"/>
</dbReference>
<evidence type="ECO:0000313" key="2">
    <source>
        <dbReference type="Proteomes" id="UP000466535"/>
    </source>
</evidence>
<comment type="caution">
    <text evidence="1">The sequence shown here is derived from an EMBL/GenBank/DDBJ whole genome shotgun (WGS) entry which is preliminary data.</text>
</comment>
<proteinExistence type="predicted"/>
<dbReference type="RefSeq" id="WP_159762571.1">
    <property type="nucleotide sequence ID" value="NZ_WUUT01000001.1"/>
</dbReference>
<dbReference type="EMBL" id="WUUT01000001">
    <property type="protein sequence ID" value="MXR50443.1"/>
    <property type="molecule type" value="Genomic_DNA"/>
</dbReference>
<reference evidence="1 2" key="1">
    <citation type="submission" date="2019-12" db="EMBL/GenBank/DDBJ databases">
        <title>Isolation and characterization of three novel carbon monoxide-oxidizing members of Halobacteria from salione crusts and soils.</title>
        <authorList>
            <person name="Myers M.R."/>
            <person name="King G.M."/>
        </authorList>
    </citation>
    <scope>NUCLEOTIDE SEQUENCE [LARGE SCALE GENOMIC DNA]</scope>
    <source>
        <strain evidence="1 2">WSH3</strain>
    </source>
</reference>
<organism evidence="1 2">
    <name type="scientific">Halovenus carboxidivorans</name>
    <dbReference type="NCBI Taxonomy" id="2692199"/>
    <lineage>
        <taxon>Archaea</taxon>
        <taxon>Methanobacteriati</taxon>
        <taxon>Methanobacteriota</taxon>
        <taxon>Stenosarchaea group</taxon>
        <taxon>Halobacteria</taxon>
        <taxon>Halobacteriales</taxon>
        <taxon>Haloarculaceae</taxon>
        <taxon>Halovenus</taxon>
    </lineage>
</organism>
<gene>
    <name evidence="1" type="ORF">GRX03_02330</name>
</gene>
<sequence length="66" mass="7154">MAPQDSERLDDGPIWARLFTQAVGKDPEPVWTGSLGAFVADEIGDHADVPVQVYPSDIDADRGDRS</sequence>
<keyword evidence="2" id="KW-1185">Reference proteome</keyword>
<name>A0A6B0T4K2_9EURY</name>
<dbReference type="OrthoDB" id="45637at2157"/>